<name>A0A330LY66_9GAMM</name>
<dbReference type="KEGG" id="sbk:SHEWBE_0385"/>
<gene>
    <name evidence="1" type="ORF">SHEWBE_0385</name>
</gene>
<dbReference type="EMBL" id="LS483452">
    <property type="protein sequence ID" value="SQH74374.1"/>
    <property type="molecule type" value="Genomic_DNA"/>
</dbReference>
<accession>A0A330LY66</accession>
<dbReference type="Proteomes" id="UP000250123">
    <property type="component" value="Chromosome SHEWBE"/>
</dbReference>
<dbReference type="AlphaFoldDB" id="A0A330LY66"/>
<sequence>MCTYMYLTLYEVKYNSLPPLKWSDELSLFNFLFILDMN</sequence>
<evidence type="ECO:0000313" key="2">
    <source>
        <dbReference type="Proteomes" id="UP000250123"/>
    </source>
</evidence>
<proteinExistence type="predicted"/>
<evidence type="ECO:0000313" key="1">
    <source>
        <dbReference type="EMBL" id="SQH74374.1"/>
    </source>
</evidence>
<protein>
    <submittedName>
        <fullName evidence="1">Uncharacterized protein</fullName>
    </submittedName>
</protein>
<organism evidence="1 2">
    <name type="scientific">Shewanella benthica</name>
    <dbReference type="NCBI Taxonomy" id="43661"/>
    <lineage>
        <taxon>Bacteria</taxon>
        <taxon>Pseudomonadati</taxon>
        <taxon>Pseudomonadota</taxon>
        <taxon>Gammaproteobacteria</taxon>
        <taxon>Alteromonadales</taxon>
        <taxon>Shewanellaceae</taxon>
        <taxon>Shewanella</taxon>
    </lineage>
</organism>
<reference evidence="2" key="1">
    <citation type="submission" date="2018-06" db="EMBL/GenBank/DDBJ databases">
        <authorList>
            <person name="Cea G.-C."/>
            <person name="William W."/>
        </authorList>
    </citation>
    <scope>NUCLEOTIDE SEQUENCE [LARGE SCALE GENOMIC DNA]</scope>
    <source>
        <strain evidence="2">DB21MT-2</strain>
    </source>
</reference>